<sequence length="103" mass="11600">MKQKRRYGFHQRILDLIKQGEEVHSRAMGRWGRVTGGVAGINDPNYPAVLRIKSVRGGIECVTCFEVGDRVELVYEDGKWWIVNSWEVESNGNDHTGDPAASV</sequence>
<keyword evidence="2" id="KW-1185">Reference proteome</keyword>
<dbReference type="EMBL" id="BMEX01000005">
    <property type="protein sequence ID" value="GGA46910.1"/>
    <property type="molecule type" value="Genomic_DNA"/>
</dbReference>
<name>A0ABQ1GNC2_9BACL</name>
<protein>
    <submittedName>
        <fullName evidence="1">Uncharacterized protein</fullName>
    </submittedName>
</protein>
<accession>A0ABQ1GNC2</accession>
<organism evidence="1 2">
    <name type="scientific">Kroppenstedtia guangzhouensis</name>
    <dbReference type="NCBI Taxonomy" id="1274356"/>
    <lineage>
        <taxon>Bacteria</taxon>
        <taxon>Bacillati</taxon>
        <taxon>Bacillota</taxon>
        <taxon>Bacilli</taxon>
        <taxon>Bacillales</taxon>
        <taxon>Thermoactinomycetaceae</taxon>
        <taxon>Kroppenstedtia</taxon>
    </lineage>
</organism>
<dbReference type="Proteomes" id="UP000617979">
    <property type="component" value="Unassembled WGS sequence"/>
</dbReference>
<comment type="caution">
    <text evidence="1">The sequence shown here is derived from an EMBL/GenBank/DDBJ whole genome shotgun (WGS) entry which is preliminary data.</text>
</comment>
<evidence type="ECO:0000313" key="2">
    <source>
        <dbReference type="Proteomes" id="UP000617979"/>
    </source>
</evidence>
<reference evidence="2" key="1">
    <citation type="journal article" date="2019" name="Int. J. Syst. Evol. Microbiol.">
        <title>The Global Catalogue of Microorganisms (GCM) 10K type strain sequencing project: providing services to taxonomists for standard genome sequencing and annotation.</title>
        <authorList>
            <consortium name="The Broad Institute Genomics Platform"/>
            <consortium name="The Broad Institute Genome Sequencing Center for Infectious Disease"/>
            <person name="Wu L."/>
            <person name="Ma J."/>
        </authorList>
    </citation>
    <scope>NUCLEOTIDE SEQUENCE [LARGE SCALE GENOMIC DNA]</scope>
    <source>
        <strain evidence="2">CGMCC 1.12404</strain>
    </source>
</reference>
<evidence type="ECO:0000313" key="1">
    <source>
        <dbReference type="EMBL" id="GGA46910.1"/>
    </source>
</evidence>
<proteinExistence type="predicted"/>
<gene>
    <name evidence="1" type="ORF">GCM10007416_20110</name>
</gene>
<dbReference type="RefSeq" id="WP_009710617.1">
    <property type="nucleotide sequence ID" value="NZ_BMEX01000005.1"/>
</dbReference>